<keyword evidence="1" id="KW-0812">Transmembrane</keyword>
<dbReference type="PATRIC" id="fig|1227457.3.peg.3109"/>
<dbReference type="EMBL" id="AOMF01000166">
    <property type="protein sequence ID" value="EMA51214.1"/>
    <property type="molecule type" value="Genomic_DNA"/>
</dbReference>
<dbReference type="eggNOG" id="arCOG04619">
    <property type="taxonomic scope" value="Archaea"/>
</dbReference>
<evidence type="ECO:0000259" key="2">
    <source>
        <dbReference type="Pfam" id="PF03703"/>
    </source>
</evidence>
<keyword evidence="4" id="KW-1185">Reference proteome</keyword>
<evidence type="ECO:0000256" key="1">
    <source>
        <dbReference type="SAM" id="Phobius"/>
    </source>
</evidence>
<dbReference type="Pfam" id="PF03703">
    <property type="entry name" value="bPH_2"/>
    <property type="match status" value="1"/>
</dbReference>
<organism evidence="3 4">
    <name type="scientific">Halococcus thailandensis JCM 13552</name>
    <dbReference type="NCBI Taxonomy" id="1227457"/>
    <lineage>
        <taxon>Archaea</taxon>
        <taxon>Methanobacteriati</taxon>
        <taxon>Methanobacteriota</taxon>
        <taxon>Stenosarchaea group</taxon>
        <taxon>Halobacteria</taxon>
        <taxon>Halobacteriales</taxon>
        <taxon>Halococcaceae</taxon>
        <taxon>Halococcus</taxon>
    </lineage>
</organism>
<dbReference type="AlphaFoldDB" id="M0N254"/>
<sequence length="190" mass="21578">MYLYLFGGSFPEELSYPFILFGVFISLIGLYVYLRAAPEAPNLREGEEIVATQHPVQRVAIVEVLFGGLVLGIGIYWLLFTFRPYVYPTVAFVLGLYLFSSGLYTYWANSLTTYYVTNQRVISEYRFLSLAKREISLNKVRGVEERRSVVETLVGLGNVHIASGGGKSLEIEMKNMKNSSDFVDDLRRMI</sequence>
<feature type="transmembrane region" description="Helical" evidence="1">
    <location>
        <begin position="59"/>
        <end position="79"/>
    </location>
</feature>
<evidence type="ECO:0000313" key="4">
    <source>
        <dbReference type="Proteomes" id="UP000011680"/>
    </source>
</evidence>
<evidence type="ECO:0000313" key="3">
    <source>
        <dbReference type="EMBL" id="EMA51214.1"/>
    </source>
</evidence>
<feature type="transmembrane region" description="Helical" evidence="1">
    <location>
        <begin position="85"/>
        <end position="107"/>
    </location>
</feature>
<keyword evidence="1" id="KW-1133">Transmembrane helix</keyword>
<gene>
    <name evidence="3" type="ORF">C451_16008</name>
</gene>
<dbReference type="Proteomes" id="UP000011680">
    <property type="component" value="Unassembled WGS sequence"/>
</dbReference>
<dbReference type="STRING" id="1227457.C451_16008"/>
<feature type="domain" description="YdbS-like PH" evidence="2">
    <location>
        <begin position="112"/>
        <end position="182"/>
    </location>
</feature>
<feature type="transmembrane region" description="Helical" evidence="1">
    <location>
        <begin position="14"/>
        <end position="34"/>
    </location>
</feature>
<comment type="caution">
    <text evidence="3">The sequence shown here is derived from an EMBL/GenBank/DDBJ whole genome shotgun (WGS) entry which is preliminary data.</text>
</comment>
<proteinExistence type="predicted"/>
<name>M0N254_9EURY</name>
<dbReference type="InterPro" id="IPR005182">
    <property type="entry name" value="YdbS-like_PH"/>
</dbReference>
<reference evidence="3 4" key="1">
    <citation type="journal article" date="2014" name="PLoS Genet.">
        <title>Phylogenetically driven sequencing of extremely halophilic archaea reveals strategies for static and dynamic osmo-response.</title>
        <authorList>
            <person name="Becker E.A."/>
            <person name="Seitzer P.M."/>
            <person name="Tritt A."/>
            <person name="Larsen D."/>
            <person name="Krusor M."/>
            <person name="Yao A.I."/>
            <person name="Wu D."/>
            <person name="Madern D."/>
            <person name="Eisen J.A."/>
            <person name="Darling A.E."/>
            <person name="Facciotti M.T."/>
        </authorList>
    </citation>
    <scope>NUCLEOTIDE SEQUENCE [LARGE SCALE GENOMIC DNA]</scope>
    <source>
        <strain evidence="3 4">JCM 13552</strain>
    </source>
</reference>
<keyword evidence="1" id="KW-0472">Membrane</keyword>
<protein>
    <submittedName>
        <fullName evidence="3">Membrane-flanked domain protein</fullName>
    </submittedName>
</protein>
<accession>M0N254</accession>